<feature type="site" description="Transition state stabilizer" evidence="13">
    <location>
        <position position="106"/>
    </location>
</feature>
<evidence type="ECO:0000256" key="10">
    <source>
        <dbReference type="ARBA" id="ARBA00023204"/>
    </source>
</evidence>
<evidence type="ECO:0000256" key="7">
    <source>
        <dbReference type="ARBA" id="ARBA00022801"/>
    </source>
</evidence>
<evidence type="ECO:0000256" key="2">
    <source>
        <dbReference type="ARBA" id="ARBA00022490"/>
    </source>
</evidence>
<dbReference type="InterPro" id="IPR011335">
    <property type="entry name" value="Restrct_endonuc-II-like"/>
</dbReference>
<comment type="cofactor">
    <cofactor evidence="13">
        <name>Mg(2+)</name>
        <dbReference type="ChEBI" id="CHEBI:18420"/>
    </cofactor>
    <text evidence="13">Binds 1 Mg(2+) ion per subunit.</text>
</comment>
<evidence type="ECO:0000256" key="1">
    <source>
        <dbReference type="ARBA" id="ARBA00004496"/>
    </source>
</evidence>
<dbReference type="EC" id="3.1.21.10" evidence="13 14"/>
<evidence type="ECO:0000256" key="6">
    <source>
        <dbReference type="ARBA" id="ARBA00022763"/>
    </source>
</evidence>
<dbReference type="InterPro" id="IPR004612">
    <property type="entry name" value="Resolv_RecU"/>
</dbReference>
<reference evidence="15 16" key="1">
    <citation type="submission" date="2022-03" db="EMBL/GenBank/DDBJ databases">
        <title>Complete genome sequence of Enterococcus innesii DB-1.</title>
        <authorList>
            <person name="Fukuda D."/>
            <person name="Nolasco-Hipolito C."/>
        </authorList>
    </citation>
    <scope>NUCLEOTIDE SEQUENCE [LARGE SCALE GENOMIC DNA]</scope>
    <source>
        <strain evidence="15 16">DB-1</strain>
    </source>
</reference>
<sequence length="212" mass="24847">MVIRYPNGQSTTYDDGKKQKMQEKLIKPKTYANRGMRFEEAINESNLYYLNRKLAVIHKKPTPVQIVKVDYPRRSAAVIKEAYFREASTTDYNGVYQGQYIDFEAKETQNKTSFPFKNFHPHQIKHMEDCLEQAGLCFVLLWFSSLQRCFFLDSKCLVSQWHLQKETGKKSMTLTYIETNGIEIIPTIAPRIPYLKAVDQFLTMKENDEYGK</sequence>
<evidence type="ECO:0000256" key="13">
    <source>
        <dbReference type="HAMAP-Rule" id="MF_00130"/>
    </source>
</evidence>
<dbReference type="Pfam" id="PF03838">
    <property type="entry name" value="RecU"/>
    <property type="match status" value="1"/>
</dbReference>
<comment type="catalytic activity">
    <reaction evidence="13">
        <text>Endonucleolytic cleavage at a junction such as a reciprocal single-stranded crossover between two homologous DNA duplexes (Holliday junction).</text>
        <dbReference type="EC" id="3.1.21.10"/>
    </reaction>
</comment>
<keyword evidence="4 13" id="KW-0479">Metal-binding</keyword>
<evidence type="ECO:0000256" key="3">
    <source>
        <dbReference type="ARBA" id="ARBA00022722"/>
    </source>
</evidence>
<evidence type="ECO:0000256" key="11">
    <source>
        <dbReference type="ARBA" id="ARBA00023447"/>
    </source>
</evidence>
<comment type="function">
    <text evidence="13">Endonuclease that resolves Holliday junction intermediates in genetic recombination. Cleaves mobile four-strand junctions by introducing symmetrical nicks in paired strands. Promotes annealing of linear ssDNA with homologous dsDNA. Required for DNA repair, homologous recombination and chromosome segregation.</text>
</comment>
<evidence type="ECO:0000313" key="16">
    <source>
        <dbReference type="Proteomes" id="UP000831692"/>
    </source>
</evidence>
<keyword evidence="6 13" id="KW-0227">DNA damage</keyword>
<dbReference type="Proteomes" id="UP000831692">
    <property type="component" value="Chromosome"/>
</dbReference>
<dbReference type="SUPFAM" id="SSF52980">
    <property type="entry name" value="Restriction endonuclease-like"/>
    <property type="match status" value="1"/>
</dbReference>
<evidence type="ECO:0000256" key="5">
    <source>
        <dbReference type="ARBA" id="ARBA00022759"/>
    </source>
</evidence>
<keyword evidence="9 13" id="KW-0233">DNA recombination</keyword>
<dbReference type="Gene3D" id="3.40.1350.10">
    <property type="match status" value="1"/>
</dbReference>
<organism evidence="15 16">
    <name type="scientific">Enterococcus innesii</name>
    <dbReference type="NCBI Taxonomy" id="2839759"/>
    <lineage>
        <taxon>Bacteria</taxon>
        <taxon>Bacillati</taxon>
        <taxon>Bacillota</taxon>
        <taxon>Bacilli</taxon>
        <taxon>Lactobacillales</taxon>
        <taxon>Enterococcaceae</taxon>
        <taxon>Enterococcus</taxon>
    </lineage>
</organism>
<dbReference type="CDD" id="cd22354">
    <property type="entry name" value="RecU-like"/>
    <property type="match status" value="1"/>
</dbReference>
<keyword evidence="7 13" id="KW-0378">Hydrolase</keyword>
<dbReference type="GeneID" id="83456089"/>
<keyword evidence="10 13" id="KW-0234">DNA repair</keyword>
<dbReference type="HAMAP" id="MF_00130">
    <property type="entry name" value="RecU"/>
    <property type="match status" value="1"/>
</dbReference>
<keyword evidence="5 13" id="KW-0255">Endonuclease</keyword>
<keyword evidence="2 13" id="KW-0963">Cytoplasm</keyword>
<evidence type="ECO:0000256" key="4">
    <source>
        <dbReference type="ARBA" id="ARBA00022723"/>
    </source>
</evidence>
<comment type="similarity">
    <text evidence="11 13">Belongs to the RecU family.</text>
</comment>
<feature type="binding site" evidence="13">
    <location>
        <position position="91"/>
    </location>
    <ligand>
        <name>Mg(2+)</name>
        <dbReference type="ChEBI" id="CHEBI:18420"/>
    </ligand>
</feature>
<comment type="subcellular location">
    <subcellularLocation>
        <location evidence="1 13">Cytoplasm</location>
    </subcellularLocation>
</comment>
<dbReference type="RefSeq" id="WP_077453414.1">
    <property type="nucleotide sequence ID" value="NZ_AP025635.1"/>
</dbReference>
<proteinExistence type="inferred from homology"/>
<feature type="binding site" evidence="13">
    <location>
        <position position="123"/>
    </location>
    <ligand>
        <name>Mg(2+)</name>
        <dbReference type="ChEBI" id="CHEBI:18420"/>
    </ligand>
</feature>
<keyword evidence="8 13" id="KW-0460">Magnesium</keyword>
<gene>
    <name evidence="13 15" type="primary">recU</name>
    <name evidence="15" type="ORF">ENLAB_00860</name>
</gene>
<keyword evidence="3 13" id="KW-0540">Nuclease</keyword>
<dbReference type="InterPro" id="IPR011856">
    <property type="entry name" value="tRNA_endonuc-like_dom_sf"/>
</dbReference>
<protein>
    <recommendedName>
        <fullName evidence="12 13">Holliday junction resolvase RecU</fullName>
        <ecNumber evidence="13 14">3.1.21.10</ecNumber>
    </recommendedName>
    <alternativeName>
        <fullName evidence="13">Recombination protein U homolog</fullName>
    </alternativeName>
</protein>
<evidence type="ECO:0000256" key="8">
    <source>
        <dbReference type="ARBA" id="ARBA00022842"/>
    </source>
</evidence>
<name>A0ABM7XND5_9ENTE</name>
<feature type="binding site" evidence="13">
    <location>
        <position position="104"/>
    </location>
    <ligand>
        <name>Mg(2+)</name>
        <dbReference type="ChEBI" id="CHEBI:18420"/>
    </ligand>
</feature>
<evidence type="ECO:0000256" key="14">
    <source>
        <dbReference type="NCBIfam" id="TIGR00648"/>
    </source>
</evidence>
<evidence type="ECO:0000256" key="12">
    <source>
        <dbReference type="ARBA" id="ARBA00029523"/>
    </source>
</evidence>
<evidence type="ECO:0000313" key="15">
    <source>
        <dbReference type="EMBL" id="BDG66522.1"/>
    </source>
</evidence>
<dbReference type="NCBIfam" id="NF002584">
    <property type="entry name" value="PRK02234.1-5"/>
    <property type="match status" value="1"/>
</dbReference>
<dbReference type="EMBL" id="AP025635">
    <property type="protein sequence ID" value="BDG66522.1"/>
    <property type="molecule type" value="Genomic_DNA"/>
</dbReference>
<dbReference type="PIRSF" id="PIRSF037785">
    <property type="entry name" value="RecU"/>
    <property type="match status" value="1"/>
</dbReference>
<evidence type="ECO:0000256" key="9">
    <source>
        <dbReference type="ARBA" id="ARBA00023172"/>
    </source>
</evidence>
<keyword evidence="16" id="KW-1185">Reference proteome</keyword>
<accession>A0ABM7XND5</accession>
<dbReference type="NCBIfam" id="TIGR00648">
    <property type="entry name" value="recU"/>
    <property type="match status" value="1"/>
</dbReference>
<feature type="binding site" evidence="13">
    <location>
        <position position="89"/>
    </location>
    <ligand>
        <name>Mg(2+)</name>
        <dbReference type="ChEBI" id="CHEBI:18420"/>
    </ligand>
</feature>